<dbReference type="PANTHER" id="PTHR30305:SF1">
    <property type="entry name" value="HPR KINASE_PHOSPHORYLASE"/>
    <property type="match status" value="1"/>
</dbReference>
<dbReference type="Pfam" id="PF07475">
    <property type="entry name" value="Hpr_kinase_C"/>
    <property type="match status" value="1"/>
</dbReference>
<dbReference type="PANTHER" id="PTHR30305">
    <property type="entry name" value="PROTEIN YJDM-RELATED"/>
    <property type="match status" value="1"/>
</dbReference>
<dbReference type="GO" id="GO:0006109">
    <property type="term" value="P:regulation of carbohydrate metabolic process"/>
    <property type="evidence" value="ECO:0007669"/>
    <property type="project" value="InterPro"/>
</dbReference>
<protein>
    <recommendedName>
        <fullName evidence="1">HPr kinase/phosphorylase C-terminal domain-containing protein</fullName>
    </recommendedName>
</protein>
<keyword evidence="3" id="KW-1185">Reference proteome</keyword>
<dbReference type="GO" id="GO:0005524">
    <property type="term" value="F:ATP binding"/>
    <property type="evidence" value="ECO:0007669"/>
    <property type="project" value="InterPro"/>
</dbReference>
<dbReference type="EMBL" id="CP013099">
    <property type="protein sequence ID" value="ALP51710.1"/>
    <property type="molecule type" value="Genomic_DNA"/>
</dbReference>
<dbReference type="STRING" id="1748243.Tel_00335"/>
<dbReference type="InterPro" id="IPR025662">
    <property type="entry name" value="Sigma_54_int_dom_ATP-bd_1"/>
</dbReference>
<dbReference type="GO" id="GO:0000155">
    <property type="term" value="F:phosphorelay sensor kinase activity"/>
    <property type="evidence" value="ECO:0007669"/>
    <property type="project" value="InterPro"/>
</dbReference>
<dbReference type="Gene3D" id="3.40.50.300">
    <property type="entry name" value="P-loop containing nucleotide triphosphate hydrolases"/>
    <property type="match status" value="1"/>
</dbReference>
<organism evidence="2 3">
    <name type="scientific">Candidatus Tenderia electrophaga</name>
    <dbReference type="NCBI Taxonomy" id="1748243"/>
    <lineage>
        <taxon>Bacteria</taxon>
        <taxon>Pseudomonadati</taxon>
        <taxon>Pseudomonadota</taxon>
        <taxon>Gammaproteobacteria</taxon>
        <taxon>Candidatus Tenderiales</taxon>
        <taxon>Candidatus Tenderiaceae</taxon>
        <taxon>Candidatus Tenderia</taxon>
    </lineage>
</organism>
<name>A0A0S2T9A4_9GAMM</name>
<reference evidence="2" key="1">
    <citation type="submission" date="2015-10" db="EMBL/GenBank/DDBJ databases">
        <title>Description of Candidatus Tenderia electrophaga gen. nov, sp. nov., an Uncultivated Electroautotroph from a Biocathode Enrichment.</title>
        <authorList>
            <person name="Eddie B.J."/>
            <person name="Malanoski A.P."/>
            <person name="Wang Z."/>
            <person name="Hall R.J."/>
            <person name="Oh S.D."/>
            <person name="Heiner C."/>
            <person name="Lin B."/>
            <person name="Strycharz-Glaven S.M."/>
        </authorList>
    </citation>
    <scope>NUCLEOTIDE SEQUENCE [LARGE SCALE GENOMIC DNA]</scope>
    <source>
        <strain evidence="2">NRL1</strain>
    </source>
</reference>
<sequence>MSDSILSRPGVLLDVHGHGVLLQGDSGVGKSDLALGLVARGHRLVADDLVEFQCCGGELHGRCRSGFEGMLEISGLGLINLKQLYGEGAVCASVALTLVLTLEPGLSRDYDGLQPVAIDWRLLDVAVPAWRLPYSNQRDMPLLVETALRLNRARQQGYDACSDLQSRLSSLLHKGAA</sequence>
<accession>A0A0S2T9A4</accession>
<evidence type="ECO:0000313" key="3">
    <source>
        <dbReference type="Proteomes" id="UP000055136"/>
    </source>
</evidence>
<gene>
    <name evidence="2" type="ORF">Tel_00335</name>
</gene>
<dbReference type="InterPro" id="IPR027417">
    <property type="entry name" value="P-loop_NTPase"/>
</dbReference>
<feature type="domain" description="HPr kinase/phosphorylase C-terminal" evidence="1">
    <location>
        <begin position="9"/>
        <end position="167"/>
    </location>
</feature>
<evidence type="ECO:0000259" key="1">
    <source>
        <dbReference type="Pfam" id="PF07475"/>
    </source>
</evidence>
<dbReference type="AlphaFoldDB" id="A0A0S2T9A4"/>
<evidence type="ECO:0000313" key="2">
    <source>
        <dbReference type="EMBL" id="ALP51710.1"/>
    </source>
</evidence>
<dbReference type="PROSITE" id="PS00675">
    <property type="entry name" value="SIGMA54_INTERACT_1"/>
    <property type="match status" value="1"/>
</dbReference>
<dbReference type="CDD" id="cd01918">
    <property type="entry name" value="HprK_C"/>
    <property type="match status" value="1"/>
</dbReference>
<dbReference type="SUPFAM" id="SSF53795">
    <property type="entry name" value="PEP carboxykinase-like"/>
    <property type="match status" value="1"/>
</dbReference>
<dbReference type="Proteomes" id="UP000055136">
    <property type="component" value="Chromosome"/>
</dbReference>
<dbReference type="KEGG" id="tee:Tel_00335"/>
<dbReference type="InterPro" id="IPR011104">
    <property type="entry name" value="Hpr_kin/Pase_C"/>
</dbReference>
<proteinExistence type="predicted"/>